<dbReference type="EMBL" id="JALNTZ010000009">
    <property type="protein sequence ID" value="KAJ3641835.1"/>
    <property type="molecule type" value="Genomic_DNA"/>
</dbReference>
<accession>A0AA38HPR9</accession>
<evidence type="ECO:0000256" key="1">
    <source>
        <dbReference type="SAM" id="MobiDB-lite"/>
    </source>
</evidence>
<organism evidence="2 3">
    <name type="scientific">Zophobas morio</name>
    <dbReference type="NCBI Taxonomy" id="2755281"/>
    <lineage>
        <taxon>Eukaryota</taxon>
        <taxon>Metazoa</taxon>
        <taxon>Ecdysozoa</taxon>
        <taxon>Arthropoda</taxon>
        <taxon>Hexapoda</taxon>
        <taxon>Insecta</taxon>
        <taxon>Pterygota</taxon>
        <taxon>Neoptera</taxon>
        <taxon>Endopterygota</taxon>
        <taxon>Coleoptera</taxon>
        <taxon>Polyphaga</taxon>
        <taxon>Cucujiformia</taxon>
        <taxon>Tenebrionidae</taxon>
        <taxon>Zophobas</taxon>
    </lineage>
</organism>
<sequence length="106" mass="12803">MASYNSALRKTIKWYRKVAIEVLFGTTMVNAYYLYKKINNSKMVITEFREQVIEKMMFTDENQEEDKTSIENNLPKKKKKTEHKLERKEGLAHKIRKYCVRSYKKK</sequence>
<evidence type="ECO:0008006" key="4">
    <source>
        <dbReference type="Google" id="ProtNLM"/>
    </source>
</evidence>
<dbReference type="AlphaFoldDB" id="A0AA38HPR9"/>
<evidence type="ECO:0000313" key="2">
    <source>
        <dbReference type="EMBL" id="KAJ3641835.1"/>
    </source>
</evidence>
<name>A0AA38HPR9_9CUCU</name>
<evidence type="ECO:0000313" key="3">
    <source>
        <dbReference type="Proteomes" id="UP001168821"/>
    </source>
</evidence>
<reference evidence="2" key="1">
    <citation type="journal article" date="2023" name="G3 (Bethesda)">
        <title>Whole genome assemblies of Zophobas morio and Tenebrio molitor.</title>
        <authorList>
            <person name="Kaur S."/>
            <person name="Stinson S.A."/>
            <person name="diCenzo G.C."/>
        </authorList>
    </citation>
    <scope>NUCLEOTIDE SEQUENCE</scope>
    <source>
        <strain evidence="2">QUZm001</strain>
    </source>
</reference>
<keyword evidence="3" id="KW-1185">Reference proteome</keyword>
<protein>
    <recommendedName>
        <fullName evidence="4">PiggyBac transposable element-derived protein domain-containing protein</fullName>
    </recommendedName>
</protein>
<feature type="region of interest" description="Disordered" evidence="1">
    <location>
        <begin position="62"/>
        <end position="87"/>
    </location>
</feature>
<gene>
    <name evidence="2" type="ORF">Zmor_028308</name>
</gene>
<dbReference type="Proteomes" id="UP001168821">
    <property type="component" value="Unassembled WGS sequence"/>
</dbReference>
<proteinExistence type="predicted"/>
<comment type="caution">
    <text evidence="2">The sequence shown here is derived from an EMBL/GenBank/DDBJ whole genome shotgun (WGS) entry which is preliminary data.</text>
</comment>